<sequence length="182" mass="21346">MSSDTLRSIKYSEAEGLKLDKIALKLGRAKRQVFLQMIEYFYRTKKDPLDINDDLLKTTLLKQHRDYVGFIKTQENDLLIPTKREVERMTESQRKVINGFNGLLKQNEVIPTLMDKQNQYLYQLEVHYKAIVAQLKTKENLKRSFLNIFDGYAMARDNISSIGSRKEKDQLLITTQNQIKLL</sequence>
<evidence type="ECO:0000313" key="1">
    <source>
        <dbReference type="EMBL" id="TCD01489.1"/>
    </source>
</evidence>
<dbReference type="NCBIfam" id="NF041200">
    <property type="entry name" value="mob_BfmA_Nterm"/>
    <property type="match status" value="1"/>
</dbReference>
<dbReference type="InterPro" id="IPR048012">
    <property type="entry name" value="BfmA-like_N"/>
</dbReference>
<dbReference type="EMBL" id="SJSL01000002">
    <property type="protein sequence ID" value="TCD01489.1"/>
    <property type="molecule type" value="Genomic_DNA"/>
</dbReference>
<name>A0A4R0NMP0_9SPHI</name>
<protein>
    <submittedName>
        <fullName evidence="1">Uncharacterized protein</fullName>
    </submittedName>
</protein>
<proteinExistence type="predicted"/>
<dbReference type="Proteomes" id="UP000293347">
    <property type="component" value="Unassembled WGS sequence"/>
</dbReference>
<organism evidence="1 2">
    <name type="scientific">Pedobacter psychroterrae</name>
    <dbReference type="NCBI Taxonomy" id="2530453"/>
    <lineage>
        <taxon>Bacteria</taxon>
        <taxon>Pseudomonadati</taxon>
        <taxon>Bacteroidota</taxon>
        <taxon>Sphingobacteriia</taxon>
        <taxon>Sphingobacteriales</taxon>
        <taxon>Sphingobacteriaceae</taxon>
        <taxon>Pedobacter</taxon>
    </lineage>
</organism>
<evidence type="ECO:0000313" key="2">
    <source>
        <dbReference type="Proteomes" id="UP000293347"/>
    </source>
</evidence>
<keyword evidence="2" id="KW-1185">Reference proteome</keyword>
<comment type="caution">
    <text evidence="1">The sequence shown here is derived from an EMBL/GenBank/DDBJ whole genome shotgun (WGS) entry which is preliminary data.</text>
</comment>
<dbReference type="AlphaFoldDB" id="A0A4R0NMP0"/>
<dbReference type="RefSeq" id="WP_131596289.1">
    <property type="nucleotide sequence ID" value="NZ_SJSL01000002.1"/>
</dbReference>
<accession>A0A4R0NMP0</accession>
<reference evidence="1 2" key="1">
    <citation type="submission" date="2019-02" db="EMBL/GenBank/DDBJ databases">
        <title>Pedobacter sp. RP-1-14 sp. nov., isolated from Arctic soil.</title>
        <authorList>
            <person name="Dahal R.H."/>
        </authorList>
    </citation>
    <scope>NUCLEOTIDE SEQUENCE [LARGE SCALE GENOMIC DNA]</scope>
    <source>
        <strain evidence="1 2">RP-1-14</strain>
    </source>
</reference>
<dbReference type="OrthoDB" id="944975at2"/>
<gene>
    <name evidence="1" type="ORF">EZ437_12185</name>
</gene>